<name>A0A7Y9H2M9_9ACTN</name>
<dbReference type="EMBL" id="JACCBW010000002">
    <property type="protein sequence ID" value="NYE36847.1"/>
    <property type="molecule type" value="Genomic_DNA"/>
</dbReference>
<reference evidence="2 3" key="2">
    <citation type="submission" date="2020-08" db="EMBL/GenBank/DDBJ databases">
        <title>The Agave Microbiome: Exploring the role of microbial communities in plant adaptations to desert environments.</title>
        <authorList>
            <person name="Partida-Martinez L.P."/>
        </authorList>
    </citation>
    <scope>NUCLEOTIDE SEQUENCE [LARGE SCALE GENOMIC DNA]</scope>
    <source>
        <strain evidence="2 3">AT2.17</strain>
    </source>
</reference>
<comment type="caution">
    <text evidence="2">The sequence shown here is derived from an EMBL/GenBank/DDBJ whole genome shotgun (WGS) entry which is preliminary data.</text>
</comment>
<dbReference type="SUPFAM" id="SSF52540">
    <property type="entry name" value="P-loop containing nucleoside triphosphate hydrolases"/>
    <property type="match status" value="1"/>
</dbReference>
<evidence type="ECO:0008006" key="4">
    <source>
        <dbReference type="Google" id="ProtNLM"/>
    </source>
</evidence>
<proteinExistence type="predicted"/>
<protein>
    <recommendedName>
        <fullName evidence="4">Sulfotransferase family protein</fullName>
    </recommendedName>
</protein>
<evidence type="ECO:0000313" key="3">
    <source>
        <dbReference type="Proteomes" id="UP000549911"/>
    </source>
</evidence>
<evidence type="ECO:0000313" key="2">
    <source>
        <dbReference type="EMBL" id="NYE36847.1"/>
    </source>
</evidence>
<dbReference type="RefSeq" id="WP_308645236.1">
    <property type="nucleotide sequence ID" value="NZ_JACCBW010000002.1"/>
</dbReference>
<feature type="region of interest" description="Disordered" evidence="1">
    <location>
        <begin position="307"/>
        <end position="369"/>
    </location>
</feature>
<gene>
    <name evidence="2" type="ORF">F4692_001980</name>
</gene>
<dbReference type="AlphaFoldDB" id="A0A7Y9H2M9"/>
<feature type="compositionally biased region" description="Basic and acidic residues" evidence="1">
    <location>
        <begin position="358"/>
        <end position="369"/>
    </location>
</feature>
<organism evidence="2 3">
    <name type="scientific">Nocardioides cavernae</name>
    <dbReference type="NCBI Taxonomy" id="1921566"/>
    <lineage>
        <taxon>Bacteria</taxon>
        <taxon>Bacillati</taxon>
        <taxon>Actinomycetota</taxon>
        <taxon>Actinomycetes</taxon>
        <taxon>Propionibacteriales</taxon>
        <taxon>Nocardioidaceae</taxon>
        <taxon>Nocardioides</taxon>
    </lineage>
</organism>
<reference evidence="2 3" key="1">
    <citation type="submission" date="2020-07" db="EMBL/GenBank/DDBJ databases">
        <authorList>
            <person name="Partida-Martinez L."/>
            <person name="Huntemann M."/>
            <person name="Clum A."/>
            <person name="Wang J."/>
            <person name="Palaniappan K."/>
            <person name="Ritter S."/>
            <person name="Chen I.-M."/>
            <person name="Stamatis D."/>
            <person name="Reddy T."/>
            <person name="O'Malley R."/>
            <person name="Daum C."/>
            <person name="Shapiro N."/>
            <person name="Ivanova N."/>
            <person name="Kyrpides N."/>
            <person name="Woyke T."/>
        </authorList>
    </citation>
    <scope>NUCLEOTIDE SEQUENCE [LARGE SCALE GENOMIC DNA]</scope>
    <source>
        <strain evidence="2 3">AT2.17</strain>
    </source>
</reference>
<dbReference type="InterPro" id="IPR027417">
    <property type="entry name" value="P-loop_NTPase"/>
</dbReference>
<keyword evidence="3" id="KW-1185">Reference proteome</keyword>
<dbReference type="Gene3D" id="3.40.50.300">
    <property type="entry name" value="P-loop containing nucleotide triphosphate hydrolases"/>
    <property type="match status" value="1"/>
</dbReference>
<accession>A0A7Y9H2M9</accession>
<evidence type="ECO:0000256" key="1">
    <source>
        <dbReference type="SAM" id="MobiDB-lite"/>
    </source>
</evidence>
<feature type="compositionally biased region" description="Basic and acidic residues" evidence="1">
    <location>
        <begin position="334"/>
        <end position="343"/>
    </location>
</feature>
<sequence length="369" mass="41205">MTEQPRAIDEMNPDGVPRKVLFVAGAGRSGTSTLAGIVSKLGMHVPLPEVPPDDSNPRGFSEPQWVVDVHDEWLKEALVQVSDSRPGAWFETGRICSREPARIRVSEWLEPHFAEHPELVVKDPRLSWFLGLWRVAAIRTGATPVFATMLRPPAEVVGSKQKYYANKLGSAHLAASWVNMLLHTERATRPAEGDGGRVFVRYEDLLTDWVRTTTALGHALDLQTIIHTRSDQIREVHRFIDPNLRRVTSTLDDLALPARLHDLTAETWEQLNKLADEGGDTPDAHATFDQLREAYVDLYEEAEAISRSTAEHARHQARRRALAEAEAAEPTRSLADRVPHDVRAAIPPSVRRGVRRALGRERDATGGDR</sequence>
<dbReference type="Proteomes" id="UP000549911">
    <property type="component" value="Unassembled WGS sequence"/>
</dbReference>